<dbReference type="InterPro" id="IPR002197">
    <property type="entry name" value="HTH_Fis"/>
</dbReference>
<evidence type="ECO:0000313" key="7">
    <source>
        <dbReference type="EMBL" id="OEJ28778.1"/>
    </source>
</evidence>
<sequence>MPRRQPGSSLTAARELYLEVTKDPSARPLVVASWQRSIEYAVKPGCIDAPYLENPNVDSPLARAALPIVTRLHEQLADDPVSTMITDRNGVVLSRTVSHEGLTTRLNRVQLAPGHVFAERYVGTNGIGTALASGRPVMIAGSQHYVEELRDFHCAAVPILHPVRRTLLGAFNLTTVRQGSAGMLMALARSVAGQIESEIAAISSRRERALFQDYMDACSSVRPGAVLALNREGVMMNEQLRSAVTGADHHALLDHAREIADDPRFEGTRSIALPSGRVAELRVSRSRRENSDAGAIFRVRVIGRPQPAPAVSAGAAPTRSGLGLVGSSPQWLRAVAETEAAFRAGSWLHLVGEAGVGKRTLVHAIHRAHGDGRRLEMVEAPLSESPHATEHWLRDVRELCAQPSTVVVLRDVHLLGDHLRRQLTSLLAHSDKAATGQLVIASQPSMVTTNQELDLLCGTSVELPPLRHRYGDIEHLARFFLLKYRPSGESSCSPDALTMLQRCPWPENVRQLESVIRGLARRPAGGIIQVENLPPECRVSSHKVLTTIEALERDAILRGLMDRNSNVQRTAQDLGISRATMYRKMRRYGIVPSSLT</sequence>
<comment type="caution">
    <text evidence="7">The sequence shown here is derived from an EMBL/GenBank/DDBJ whole genome shotgun (WGS) entry which is preliminary data.</text>
</comment>
<name>A0A1E5PGU3_9ACTN</name>
<keyword evidence="2" id="KW-0067">ATP-binding</keyword>
<gene>
    <name evidence="7" type="ORF">AS594_34380</name>
</gene>
<organism evidence="7 8">
    <name type="scientific">Streptomyces agglomeratus</name>
    <dbReference type="NCBI Taxonomy" id="285458"/>
    <lineage>
        <taxon>Bacteria</taxon>
        <taxon>Bacillati</taxon>
        <taxon>Actinomycetota</taxon>
        <taxon>Actinomycetes</taxon>
        <taxon>Kitasatosporales</taxon>
        <taxon>Streptomycetaceae</taxon>
        <taxon>Streptomyces</taxon>
    </lineage>
</organism>
<evidence type="ECO:0000256" key="2">
    <source>
        <dbReference type="ARBA" id="ARBA00022840"/>
    </source>
</evidence>
<dbReference type="EMBL" id="MEHJ01000001">
    <property type="protein sequence ID" value="OEJ28778.1"/>
    <property type="molecule type" value="Genomic_DNA"/>
</dbReference>
<evidence type="ECO:0000259" key="6">
    <source>
        <dbReference type="PROSITE" id="PS50045"/>
    </source>
</evidence>
<dbReference type="InterPro" id="IPR058031">
    <property type="entry name" value="AAA_lid_NorR"/>
</dbReference>
<dbReference type="OrthoDB" id="5496274at2"/>
<dbReference type="Gene3D" id="1.10.8.60">
    <property type="match status" value="1"/>
</dbReference>
<keyword evidence="5" id="KW-0804">Transcription</keyword>
<dbReference type="InterPro" id="IPR003018">
    <property type="entry name" value="GAF"/>
</dbReference>
<dbReference type="SUPFAM" id="SSF52540">
    <property type="entry name" value="P-loop containing nucleoside triphosphate hydrolases"/>
    <property type="match status" value="1"/>
</dbReference>
<protein>
    <submittedName>
        <fullName evidence="7">Transcriptional regulator</fullName>
    </submittedName>
</protein>
<dbReference type="SUPFAM" id="SSF46689">
    <property type="entry name" value="Homeodomain-like"/>
    <property type="match status" value="1"/>
</dbReference>
<dbReference type="PROSITE" id="PS50045">
    <property type="entry name" value="SIGMA54_INTERACT_4"/>
    <property type="match status" value="1"/>
</dbReference>
<dbReference type="GO" id="GO:0006355">
    <property type="term" value="P:regulation of DNA-templated transcription"/>
    <property type="evidence" value="ECO:0007669"/>
    <property type="project" value="InterPro"/>
</dbReference>
<dbReference type="Pfam" id="PF01590">
    <property type="entry name" value="GAF"/>
    <property type="match status" value="1"/>
</dbReference>
<dbReference type="Gene3D" id="3.30.450.40">
    <property type="match status" value="1"/>
</dbReference>
<dbReference type="GO" id="GO:0005524">
    <property type="term" value="F:ATP binding"/>
    <property type="evidence" value="ECO:0007669"/>
    <property type="project" value="UniProtKB-KW"/>
</dbReference>
<dbReference type="Gene3D" id="1.10.10.60">
    <property type="entry name" value="Homeodomain-like"/>
    <property type="match status" value="1"/>
</dbReference>
<accession>A0A1E5PGU3</accession>
<dbReference type="Gene3D" id="3.40.50.300">
    <property type="entry name" value="P-loop containing nucleotide triphosphate hydrolases"/>
    <property type="match status" value="1"/>
</dbReference>
<dbReference type="InterPro" id="IPR029016">
    <property type="entry name" value="GAF-like_dom_sf"/>
</dbReference>
<dbReference type="AlphaFoldDB" id="A0A1E5PGU3"/>
<keyword evidence="8" id="KW-1185">Reference proteome</keyword>
<proteinExistence type="predicted"/>
<keyword evidence="4" id="KW-0238">DNA-binding</keyword>
<feature type="domain" description="Sigma-54 factor interaction" evidence="6">
    <location>
        <begin position="460"/>
        <end position="521"/>
    </location>
</feature>
<evidence type="ECO:0000256" key="3">
    <source>
        <dbReference type="ARBA" id="ARBA00023015"/>
    </source>
</evidence>
<dbReference type="GO" id="GO:0043565">
    <property type="term" value="F:sequence-specific DNA binding"/>
    <property type="evidence" value="ECO:0007669"/>
    <property type="project" value="InterPro"/>
</dbReference>
<dbReference type="Proteomes" id="UP000095759">
    <property type="component" value="Unassembled WGS sequence"/>
</dbReference>
<dbReference type="STRING" id="285458.BGM19_02155"/>
<keyword evidence="3" id="KW-0805">Transcription regulation</keyword>
<evidence type="ECO:0000313" key="8">
    <source>
        <dbReference type="Proteomes" id="UP000095759"/>
    </source>
</evidence>
<dbReference type="Pfam" id="PF25601">
    <property type="entry name" value="AAA_lid_14"/>
    <property type="match status" value="1"/>
</dbReference>
<evidence type="ECO:0000256" key="1">
    <source>
        <dbReference type="ARBA" id="ARBA00022741"/>
    </source>
</evidence>
<reference evidence="7 8" key="1">
    <citation type="submission" date="2016-08" db="EMBL/GenBank/DDBJ databases">
        <title>Complete genome sequence of Streptomyces agglomeratus strain 6-3-2, a novel anti-MRSA actinomycete isolated from Wuli of Tebit, China.</title>
        <authorList>
            <person name="Chen X."/>
        </authorList>
    </citation>
    <scope>NUCLEOTIDE SEQUENCE [LARGE SCALE GENOMIC DNA]</scope>
    <source>
        <strain evidence="7 8">6-3-2</strain>
    </source>
</reference>
<evidence type="ECO:0000256" key="4">
    <source>
        <dbReference type="ARBA" id="ARBA00023125"/>
    </source>
</evidence>
<dbReference type="PANTHER" id="PTHR32071">
    <property type="entry name" value="TRANSCRIPTIONAL REGULATORY PROTEIN"/>
    <property type="match status" value="1"/>
</dbReference>
<dbReference type="InterPro" id="IPR002078">
    <property type="entry name" value="Sigma_54_int"/>
</dbReference>
<dbReference type="Pfam" id="PF02954">
    <property type="entry name" value="HTH_8"/>
    <property type="match status" value="1"/>
</dbReference>
<keyword evidence="1" id="KW-0547">Nucleotide-binding</keyword>
<dbReference type="InterPro" id="IPR009057">
    <property type="entry name" value="Homeodomain-like_sf"/>
</dbReference>
<dbReference type="InterPro" id="IPR027417">
    <property type="entry name" value="P-loop_NTPase"/>
</dbReference>
<evidence type="ECO:0000256" key="5">
    <source>
        <dbReference type="ARBA" id="ARBA00023163"/>
    </source>
</evidence>
<dbReference type="PRINTS" id="PR01590">
    <property type="entry name" value="HTHFIS"/>
</dbReference>